<dbReference type="EMBL" id="BSUO01000001">
    <property type="protein sequence ID" value="GMA39647.1"/>
    <property type="molecule type" value="Genomic_DNA"/>
</dbReference>
<organism evidence="2 3">
    <name type="scientific">Mobilicoccus caccae</name>
    <dbReference type="NCBI Taxonomy" id="1859295"/>
    <lineage>
        <taxon>Bacteria</taxon>
        <taxon>Bacillati</taxon>
        <taxon>Actinomycetota</taxon>
        <taxon>Actinomycetes</taxon>
        <taxon>Micrococcales</taxon>
        <taxon>Dermatophilaceae</taxon>
        <taxon>Mobilicoccus</taxon>
    </lineage>
</organism>
<evidence type="ECO:0000313" key="2">
    <source>
        <dbReference type="EMBL" id="GMA39647.1"/>
    </source>
</evidence>
<feature type="transmembrane region" description="Helical" evidence="1">
    <location>
        <begin position="103"/>
        <end position="125"/>
    </location>
</feature>
<proteinExistence type="predicted"/>
<evidence type="ECO:0000313" key="3">
    <source>
        <dbReference type="Proteomes" id="UP001157126"/>
    </source>
</evidence>
<name>A0ABQ6IR48_9MICO</name>
<sequence length="204" mass="21963">MYALTPARRSAQILGDLTVLLWCAAWIWAATIVHDLVLKLAEPAQRLQVAAGEFTSAMTDAGTSVSRIPLAGDELQGTFGRIAAVGVEADAAGVRFEQTVQHLGLALALVVALAPALGLGVPWLVMRTRFARRASAARRFLDSEADLDLFALRAMSRQPLPKLAAISADPVSAWRRGDTEVVHALAELELRSVGLRPPPVRDRR</sequence>
<keyword evidence="3" id="KW-1185">Reference proteome</keyword>
<evidence type="ECO:0008006" key="4">
    <source>
        <dbReference type="Google" id="ProtNLM"/>
    </source>
</evidence>
<gene>
    <name evidence="2" type="ORF">GCM10025883_16920</name>
</gene>
<comment type="caution">
    <text evidence="2">The sequence shown here is derived from an EMBL/GenBank/DDBJ whole genome shotgun (WGS) entry which is preliminary data.</text>
</comment>
<keyword evidence="1" id="KW-0812">Transmembrane</keyword>
<dbReference type="Proteomes" id="UP001157126">
    <property type="component" value="Unassembled WGS sequence"/>
</dbReference>
<reference evidence="3" key="1">
    <citation type="journal article" date="2019" name="Int. J. Syst. Evol. Microbiol.">
        <title>The Global Catalogue of Microorganisms (GCM) 10K type strain sequencing project: providing services to taxonomists for standard genome sequencing and annotation.</title>
        <authorList>
            <consortium name="The Broad Institute Genomics Platform"/>
            <consortium name="The Broad Institute Genome Sequencing Center for Infectious Disease"/>
            <person name="Wu L."/>
            <person name="Ma J."/>
        </authorList>
    </citation>
    <scope>NUCLEOTIDE SEQUENCE [LARGE SCALE GENOMIC DNA]</scope>
    <source>
        <strain evidence="3">NBRC 113072</strain>
    </source>
</reference>
<evidence type="ECO:0000256" key="1">
    <source>
        <dbReference type="SAM" id="Phobius"/>
    </source>
</evidence>
<keyword evidence="1" id="KW-0472">Membrane</keyword>
<protein>
    <recommendedName>
        <fullName evidence="4">Transmembrane protein</fullName>
    </recommendedName>
</protein>
<feature type="transmembrane region" description="Helical" evidence="1">
    <location>
        <begin position="12"/>
        <end position="33"/>
    </location>
</feature>
<keyword evidence="1" id="KW-1133">Transmembrane helix</keyword>
<accession>A0ABQ6IR48</accession>